<sequence>MEAALQGKPKRLDHYVEATSASRVEDLNLANPENLGNANEDAPSISPLEDADWKRAEDLLRTGDRVEVELISFSARGFIDFFHTVT</sequence>
<dbReference type="PANTHER" id="PTHR47600:SF1">
    <property type="entry name" value="NUCLEIC ACID-BINDING, OB-FOLD-LIKE PROTEIN"/>
    <property type="match status" value="1"/>
</dbReference>
<dbReference type="EMBL" id="CAADRP010000001">
    <property type="protein sequence ID" value="VFU20534.1"/>
    <property type="molecule type" value="Genomic_DNA"/>
</dbReference>
<proteinExistence type="predicted"/>
<organism evidence="2">
    <name type="scientific">Salix viminalis</name>
    <name type="common">Common osier</name>
    <name type="synonym">Basket willow</name>
    <dbReference type="NCBI Taxonomy" id="40686"/>
    <lineage>
        <taxon>Eukaryota</taxon>
        <taxon>Viridiplantae</taxon>
        <taxon>Streptophyta</taxon>
        <taxon>Embryophyta</taxon>
        <taxon>Tracheophyta</taxon>
        <taxon>Spermatophyta</taxon>
        <taxon>Magnoliopsida</taxon>
        <taxon>eudicotyledons</taxon>
        <taxon>Gunneridae</taxon>
        <taxon>Pentapetalae</taxon>
        <taxon>rosids</taxon>
        <taxon>fabids</taxon>
        <taxon>Malpighiales</taxon>
        <taxon>Salicaceae</taxon>
        <taxon>Saliceae</taxon>
        <taxon>Salix</taxon>
    </lineage>
</organism>
<feature type="region of interest" description="Disordered" evidence="1">
    <location>
        <begin position="28"/>
        <end position="48"/>
    </location>
</feature>
<protein>
    <submittedName>
        <fullName evidence="2">Uncharacterized protein</fullName>
    </submittedName>
</protein>
<accession>A0A6N2JXM5</accession>
<evidence type="ECO:0000256" key="1">
    <source>
        <dbReference type="SAM" id="MobiDB-lite"/>
    </source>
</evidence>
<dbReference type="AlphaFoldDB" id="A0A6N2JXM5"/>
<name>A0A6N2JXM5_SALVM</name>
<gene>
    <name evidence="2" type="ORF">SVIM_LOCUS6269</name>
</gene>
<reference evidence="2" key="1">
    <citation type="submission" date="2019-03" db="EMBL/GenBank/DDBJ databases">
        <authorList>
            <person name="Mank J."/>
            <person name="Almeida P."/>
        </authorList>
    </citation>
    <scope>NUCLEOTIDE SEQUENCE</scope>
    <source>
        <strain evidence="2">78183</strain>
    </source>
</reference>
<dbReference type="PANTHER" id="PTHR47600">
    <property type="entry name" value="NUCLEIC ACID-BINDING, OB-FOLD-LIKE PROTEIN"/>
    <property type="match status" value="1"/>
</dbReference>
<evidence type="ECO:0000313" key="2">
    <source>
        <dbReference type="EMBL" id="VFU20534.1"/>
    </source>
</evidence>